<dbReference type="AlphaFoldDB" id="A0AAV4C1G5"/>
<dbReference type="PANTHER" id="PTHR12560:SF0">
    <property type="entry name" value="LD18904P"/>
    <property type="match status" value="1"/>
</dbReference>
<sequence length="98" mass="11188">MFEAAEELDPNVGWLTMYSVYNFLLCTLQILHVIWFYYICLIAMDAFKGQVKQDSRSSLESESESEGEEIPEKSVKTRANVKDMQAANGAIRNTDKTK</sequence>
<name>A0AAV4C1G5_9GAST</name>
<dbReference type="GO" id="GO:0046513">
    <property type="term" value="P:ceramide biosynthetic process"/>
    <property type="evidence" value="ECO:0007669"/>
    <property type="project" value="InterPro"/>
</dbReference>
<proteinExistence type="predicted"/>
<dbReference type="GO" id="GO:0016020">
    <property type="term" value="C:membrane"/>
    <property type="evidence" value="ECO:0007669"/>
    <property type="project" value="GOC"/>
</dbReference>
<reference evidence="3 4" key="1">
    <citation type="journal article" date="2021" name="Elife">
        <title>Chloroplast acquisition without the gene transfer in kleptoplastic sea slugs, Plakobranchus ocellatus.</title>
        <authorList>
            <person name="Maeda T."/>
            <person name="Takahashi S."/>
            <person name="Yoshida T."/>
            <person name="Shimamura S."/>
            <person name="Takaki Y."/>
            <person name="Nagai Y."/>
            <person name="Toyoda A."/>
            <person name="Suzuki Y."/>
            <person name="Arimoto A."/>
            <person name="Ishii H."/>
            <person name="Satoh N."/>
            <person name="Nishiyama T."/>
            <person name="Hasebe M."/>
            <person name="Maruyama T."/>
            <person name="Minagawa J."/>
            <person name="Obokata J."/>
            <person name="Shigenobu S."/>
        </authorList>
    </citation>
    <scope>NUCLEOTIDE SEQUENCE [LARGE SCALE GENOMIC DNA]</scope>
</reference>
<accession>A0AAV4C1G5</accession>
<dbReference type="InterPro" id="IPR016439">
    <property type="entry name" value="Lag1/Lac1-like"/>
</dbReference>
<dbReference type="GO" id="GO:0050291">
    <property type="term" value="F:sphingosine N-acyltransferase activity"/>
    <property type="evidence" value="ECO:0007669"/>
    <property type="project" value="InterPro"/>
</dbReference>
<gene>
    <name evidence="3" type="ORF">PoB_005102900</name>
</gene>
<dbReference type="PANTHER" id="PTHR12560">
    <property type="entry name" value="LONGEVITY ASSURANCE FACTOR 1 LAG1"/>
    <property type="match status" value="1"/>
</dbReference>
<evidence type="ECO:0000256" key="1">
    <source>
        <dbReference type="SAM" id="MobiDB-lite"/>
    </source>
</evidence>
<evidence type="ECO:0000313" key="4">
    <source>
        <dbReference type="Proteomes" id="UP000735302"/>
    </source>
</evidence>
<dbReference type="EMBL" id="BLXT01005617">
    <property type="protein sequence ID" value="GFO24524.1"/>
    <property type="molecule type" value="Genomic_DNA"/>
</dbReference>
<keyword evidence="2" id="KW-0812">Transmembrane</keyword>
<feature type="region of interest" description="Disordered" evidence="1">
    <location>
        <begin position="55"/>
        <end position="98"/>
    </location>
</feature>
<keyword evidence="2" id="KW-0472">Membrane</keyword>
<evidence type="ECO:0000256" key="2">
    <source>
        <dbReference type="SAM" id="Phobius"/>
    </source>
</evidence>
<dbReference type="Proteomes" id="UP000735302">
    <property type="component" value="Unassembled WGS sequence"/>
</dbReference>
<comment type="caution">
    <text evidence="3">The sequence shown here is derived from an EMBL/GenBank/DDBJ whole genome shotgun (WGS) entry which is preliminary data.</text>
</comment>
<organism evidence="3 4">
    <name type="scientific">Plakobranchus ocellatus</name>
    <dbReference type="NCBI Taxonomy" id="259542"/>
    <lineage>
        <taxon>Eukaryota</taxon>
        <taxon>Metazoa</taxon>
        <taxon>Spiralia</taxon>
        <taxon>Lophotrochozoa</taxon>
        <taxon>Mollusca</taxon>
        <taxon>Gastropoda</taxon>
        <taxon>Heterobranchia</taxon>
        <taxon>Euthyneura</taxon>
        <taxon>Panpulmonata</taxon>
        <taxon>Sacoglossa</taxon>
        <taxon>Placobranchoidea</taxon>
        <taxon>Plakobranchidae</taxon>
        <taxon>Plakobranchus</taxon>
    </lineage>
</organism>
<keyword evidence="4" id="KW-1185">Reference proteome</keyword>
<keyword evidence="2" id="KW-1133">Transmembrane helix</keyword>
<feature type="transmembrane region" description="Helical" evidence="2">
    <location>
        <begin position="20"/>
        <end position="47"/>
    </location>
</feature>
<protein>
    <submittedName>
        <fullName evidence="3">Ceramide synthase 5</fullName>
    </submittedName>
</protein>
<evidence type="ECO:0000313" key="3">
    <source>
        <dbReference type="EMBL" id="GFO24524.1"/>
    </source>
</evidence>